<reference evidence="1 2" key="1">
    <citation type="journal article" date="2010" name="Nature">
        <title>Genome sequencing and analysis of the model grass Brachypodium distachyon.</title>
        <authorList>
            <consortium name="International Brachypodium Initiative"/>
        </authorList>
    </citation>
    <scope>NUCLEOTIDE SEQUENCE [LARGE SCALE GENOMIC DNA]</scope>
    <source>
        <strain evidence="1 2">Bd21</strain>
    </source>
</reference>
<keyword evidence="3" id="KW-1185">Reference proteome</keyword>
<dbReference type="EMBL" id="CM000884">
    <property type="protein sequence ID" value="PNT61957.1"/>
    <property type="molecule type" value="Genomic_DNA"/>
</dbReference>
<protein>
    <submittedName>
        <fullName evidence="1 2">Uncharacterized protein</fullName>
    </submittedName>
</protein>
<name>A0A2K2CIV3_BRADI</name>
<evidence type="ECO:0000313" key="3">
    <source>
        <dbReference type="Proteomes" id="UP000008810"/>
    </source>
</evidence>
<reference evidence="1" key="2">
    <citation type="submission" date="2017-06" db="EMBL/GenBank/DDBJ databases">
        <title>WGS assembly of Brachypodium distachyon.</title>
        <authorList>
            <consortium name="The International Brachypodium Initiative"/>
            <person name="Lucas S."/>
            <person name="Harmon-Smith M."/>
            <person name="Lail K."/>
            <person name="Tice H."/>
            <person name="Grimwood J."/>
            <person name="Bruce D."/>
            <person name="Barry K."/>
            <person name="Shu S."/>
            <person name="Lindquist E."/>
            <person name="Wang M."/>
            <person name="Pitluck S."/>
            <person name="Vogel J.P."/>
            <person name="Garvin D.F."/>
            <person name="Mockler T.C."/>
            <person name="Schmutz J."/>
            <person name="Rokhsar D."/>
            <person name="Bevan M.W."/>
        </authorList>
    </citation>
    <scope>NUCLEOTIDE SEQUENCE</scope>
    <source>
        <strain evidence="1">Bd21</strain>
    </source>
</reference>
<accession>A0A2K2CIV3</accession>
<sequence length="420" mass="44325">MAACSLFRPASSVPAGGSGMLVFATGRPIISVGSSGTTLPCPGLAVSSAATTTPLRSGNVLGISVPQAVWSLLPAASRGVVALTVPEGASGWGMLHSGDFPATSGEFDNIEEPGQDKEGLLLETGASGTFRPAASSVEVPEEVWRLLPEEDRGVVNFMVPATTEDEVCSVQVISSSHVLFYDGLDKDALHKKHGLMSSSPTRAVGFYTVPAVGTCSGVRGLLFPFGPCFGVRGEGKRGAAVFAMPKHASVGMLSRIFSAAGAQVMGGTLRSSFAKLAEVRRQVTLMHVFVGDQNTNREVDNATRTCTGVLIDVVVAADLGREEWKMKMQDAVGMAVVFEELAAECRDGVVVNYSLKNGIRTIRKLAGLVASETVLRPSWDDDELREYAAIGKGLYFRALMEEFSELAEAVESAVAFKLDK</sequence>
<dbReference type="EnsemblPlants" id="PNT61957">
    <property type="protein sequence ID" value="PNT61957"/>
    <property type="gene ID" value="BRADI_5g23388v3"/>
</dbReference>
<reference evidence="2" key="3">
    <citation type="submission" date="2018-08" db="UniProtKB">
        <authorList>
            <consortium name="EnsemblPlants"/>
        </authorList>
    </citation>
    <scope>IDENTIFICATION</scope>
    <source>
        <strain evidence="2">cv. Bd21</strain>
    </source>
</reference>
<evidence type="ECO:0000313" key="1">
    <source>
        <dbReference type="EMBL" id="PNT61957.1"/>
    </source>
</evidence>
<dbReference type="Gramene" id="PNT61957">
    <property type="protein sequence ID" value="PNT61957"/>
    <property type="gene ID" value="BRADI_5g23388v3"/>
</dbReference>
<gene>
    <name evidence="1" type="ORF">BRADI_5g23388v3</name>
</gene>
<dbReference type="InParanoid" id="A0A2K2CIV3"/>
<proteinExistence type="predicted"/>
<dbReference type="Proteomes" id="UP000008810">
    <property type="component" value="Chromosome 5"/>
</dbReference>
<dbReference type="AlphaFoldDB" id="A0A2K2CIV3"/>
<organism evidence="1">
    <name type="scientific">Brachypodium distachyon</name>
    <name type="common">Purple false brome</name>
    <name type="synonym">Trachynia distachya</name>
    <dbReference type="NCBI Taxonomy" id="15368"/>
    <lineage>
        <taxon>Eukaryota</taxon>
        <taxon>Viridiplantae</taxon>
        <taxon>Streptophyta</taxon>
        <taxon>Embryophyta</taxon>
        <taxon>Tracheophyta</taxon>
        <taxon>Spermatophyta</taxon>
        <taxon>Magnoliopsida</taxon>
        <taxon>Liliopsida</taxon>
        <taxon>Poales</taxon>
        <taxon>Poaceae</taxon>
        <taxon>BOP clade</taxon>
        <taxon>Pooideae</taxon>
        <taxon>Stipodae</taxon>
        <taxon>Brachypodieae</taxon>
        <taxon>Brachypodium</taxon>
    </lineage>
</organism>
<evidence type="ECO:0000313" key="2">
    <source>
        <dbReference type="EnsemblPlants" id="PNT61957"/>
    </source>
</evidence>